<dbReference type="GO" id="GO:0005886">
    <property type="term" value="C:plasma membrane"/>
    <property type="evidence" value="ECO:0007669"/>
    <property type="project" value="InterPro"/>
</dbReference>
<evidence type="ECO:0000313" key="11">
    <source>
        <dbReference type="Proteomes" id="UP001205843"/>
    </source>
</evidence>
<dbReference type="AlphaFoldDB" id="A0AAE3G2L8"/>
<evidence type="ECO:0000256" key="2">
    <source>
        <dbReference type="ARBA" id="ARBA00022448"/>
    </source>
</evidence>
<dbReference type="FunFam" id="3.30.70.1450:FF:000001">
    <property type="entry name" value="Trk system potassium transporter TrkA"/>
    <property type="match status" value="1"/>
</dbReference>
<reference evidence="10" key="1">
    <citation type="submission" date="2022-03" db="EMBL/GenBank/DDBJ databases">
        <title>Genomic Encyclopedia of Type Strains, Phase III (KMG-III): the genomes of soil and plant-associated and newly described type strains.</title>
        <authorList>
            <person name="Whitman W."/>
        </authorList>
    </citation>
    <scope>NUCLEOTIDE SEQUENCE</scope>
    <source>
        <strain evidence="10">ANL 6-2</strain>
    </source>
</reference>
<feature type="domain" description="RCK N-terminal" evidence="8">
    <location>
        <begin position="231"/>
        <end position="348"/>
    </location>
</feature>
<dbReference type="InterPro" id="IPR036291">
    <property type="entry name" value="NAD(P)-bd_dom_sf"/>
</dbReference>
<dbReference type="NCBIfam" id="NF007031">
    <property type="entry name" value="PRK09496.1-2"/>
    <property type="match status" value="1"/>
</dbReference>
<evidence type="ECO:0000256" key="5">
    <source>
        <dbReference type="ARBA" id="ARBA00022958"/>
    </source>
</evidence>
<sequence length="458" mass="50077">MKIIILGAGQVGSSLAQNLASEANDVTLVDINSRLLQDIQDRLDLRTIRGNATHPDVLRQAAAEDADMIIAVTSSDEANMVACQIAYTLFHTPTKIARVRAQEYLSYPQLFSPDAIPVDVLISPEQLVTQYVKRLIEHPGALQVLDFAGGKVRMVGVRAYYGGPLVGHELRTLGEHMPGDHARVAAIFRRGKPIIPEGDTVIEAGDEVFFVAARKSIRAAMSELRRLDKPVKRIIIAGGGNIGKRLAQALEERYQIKIIERSDIRTRQLSEDLQSSIVLLGDAADEELLLEENIENTDVFCALTNDDEANILSGMLAKRLGARMVMSLINRAAYVDLVQGSEDIDIAISPQQATIGTLLAHVRRGDVVMVHSLRRGAAEAIEAVAHGSATNSKVVGRAIEDIDLPAGTTIGCIVRGDHVLMGHHDTVIEPEDHVILFLVDKRRIRDVERLFQVGVTFI</sequence>
<dbReference type="PANTHER" id="PTHR43833:SF5">
    <property type="entry name" value="TRK SYSTEM POTASSIUM UPTAKE PROTEIN TRKA"/>
    <property type="match status" value="1"/>
</dbReference>
<gene>
    <name evidence="10" type="ORF">J2T57_000395</name>
</gene>
<dbReference type="InterPro" id="IPR003148">
    <property type="entry name" value="RCK_N"/>
</dbReference>
<evidence type="ECO:0000256" key="1">
    <source>
        <dbReference type="ARBA" id="ARBA00017378"/>
    </source>
</evidence>
<evidence type="ECO:0000259" key="8">
    <source>
        <dbReference type="PROSITE" id="PS51201"/>
    </source>
</evidence>
<dbReference type="SUPFAM" id="SSF116726">
    <property type="entry name" value="TrkA C-terminal domain-like"/>
    <property type="match status" value="2"/>
</dbReference>
<keyword evidence="11" id="KW-1185">Reference proteome</keyword>
<proteinExistence type="predicted"/>
<keyword evidence="5" id="KW-0630">Potassium</keyword>
<dbReference type="NCBIfam" id="NF007039">
    <property type="entry name" value="PRK09496.3-2"/>
    <property type="match status" value="1"/>
</dbReference>
<dbReference type="RefSeq" id="WP_253473433.1">
    <property type="nucleotide sequence ID" value="NZ_JALJXV010000001.1"/>
</dbReference>
<comment type="caution">
    <text evidence="10">The sequence shown here is derived from an EMBL/GenBank/DDBJ whole genome shotgun (WGS) entry which is preliminary data.</text>
</comment>
<dbReference type="PROSITE" id="PS51201">
    <property type="entry name" value="RCK_N"/>
    <property type="match status" value="2"/>
</dbReference>
<keyword evidence="6" id="KW-0520">NAD</keyword>
<dbReference type="Gene3D" id="3.30.70.1450">
    <property type="entry name" value="Regulator of K+ conductance, C-terminal domain"/>
    <property type="match status" value="2"/>
</dbReference>
<evidence type="ECO:0000256" key="4">
    <source>
        <dbReference type="ARBA" id="ARBA00022737"/>
    </source>
</evidence>
<dbReference type="Pfam" id="PF02080">
    <property type="entry name" value="TrkA_C"/>
    <property type="match status" value="2"/>
</dbReference>
<dbReference type="InterPro" id="IPR036721">
    <property type="entry name" value="RCK_C_sf"/>
</dbReference>
<dbReference type="PANTHER" id="PTHR43833">
    <property type="entry name" value="POTASSIUM CHANNEL PROTEIN 2-RELATED-RELATED"/>
    <property type="match status" value="1"/>
</dbReference>
<dbReference type="SUPFAM" id="SSF51735">
    <property type="entry name" value="NAD(P)-binding Rossmann-fold domains"/>
    <property type="match status" value="2"/>
</dbReference>
<dbReference type="InterPro" id="IPR006037">
    <property type="entry name" value="RCK_C"/>
</dbReference>
<keyword evidence="7" id="KW-0406">Ion transport</keyword>
<dbReference type="Gene3D" id="3.40.50.720">
    <property type="entry name" value="NAD(P)-binding Rossmann-like Domain"/>
    <property type="match status" value="2"/>
</dbReference>
<dbReference type="PRINTS" id="PR00335">
    <property type="entry name" value="KUPTAKETRKA"/>
</dbReference>
<evidence type="ECO:0000259" key="9">
    <source>
        <dbReference type="PROSITE" id="PS51202"/>
    </source>
</evidence>
<dbReference type="EMBL" id="JALJXV010000001">
    <property type="protein sequence ID" value="MCP1673303.1"/>
    <property type="molecule type" value="Genomic_DNA"/>
</dbReference>
<organism evidence="10 11">
    <name type="scientific">Natronocella acetinitrilica</name>
    <dbReference type="NCBI Taxonomy" id="414046"/>
    <lineage>
        <taxon>Bacteria</taxon>
        <taxon>Pseudomonadati</taxon>
        <taxon>Pseudomonadota</taxon>
        <taxon>Gammaproteobacteria</taxon>
        <taxon>Chromatiales</taxon>
        <taxon>Ectothiorhodospiraceae</taxon>
        <taxon>Natronocella</taxon>
    </lineage>
</organism>
<dbReference type="GO" id="GO:0015079">
    <property type="term" value="F:potassium ion transmembrane transporter activity"/>
    <property type="evidence" value="ECO:0007669"/>
    <property type="project" value="InterPro"/>
</dbReference>
<evidence type="ECO:0000256" key="7">
    <source>
        <dbReference type="ARBA" id="ARBA00023065"/>
    </source>
</evidence>
<dbReference type="InterPro" id="IPR050721">
    <property type="entry name" value="Trk_Ktr_HKT_K-transport"/>
</dbReference>
<dbReference type="FunFam" id="3.40.50.720:FF:000042">
    <property type="entry name" value="Trk system potassium transporter TrkA"/>
    <property type="match status" value="1"/>
</dbReference>
<evidence type="ECO:0000256" key="3">
    <source>
        <dbReference type="ARBA" id="ARBA00022538"/>
    </source>
</evidence>
<keyword evidence="2" id="KW-0813">Transport</keyword>
<name>A0AAE3G2L8_9GAMM</name>
<feature type="domain" description="RCK N-terminal" evidence="8">
    <location>
        <begin position="1"/>
        <end position="122"/>
    </location>
</feature>
<dbReference type="FunFam" id="3.40.50.720:FF:000027">
    <property type="entry name" value="Trk system potassium transporter TrkA"/>
    <property type="match status" value="1"/>
</dbReference>
<protein>
    <recommendedName>
        <fullName evidence="1">Trk system potassium uptake protein TrkA</fullName>
    </recommendedName>
</protein>
<keyword evidence="4" id="KW-0677">Repeat</keyword>
<dbReference type="Proteomes" id="UP001205843">
    <property type="component" value="Unassembled WGS sequence"/>
</dbReference>
<keyword evidence="3" id="KW-0633">Potassium transport</keyword>
<dbReference type="Pfam" id="PF02254">
    <property type="entry name" value="TrkA_N"/>
    <property type="match status" value="2"/>
</dbReference>
<evidence type="ECO:0000256" key="6">
    <source>
        <dbReference type="ARBA" id="ARBA00023027"/>
    </source>
</evidence>
<feature type="domain" description="RCK C-terminal" evidence="9">
    <location>
        <begin position="368"/>
        <end position="453"/>
    </location>
</feature>
<dbReference type="InterPro" id="IPR006036">
    <property type="entry name" value="K_uptake_TrkA"/>
</dbReference>
<feature type="domain" description="RCK C-terminal" evidence="9">
    <location>
        <begin position="142"/>
        <end position="226"/>
    </location>
</feature>
<dbReference type="PROSITE" id="PS51202">
    <property type="entry name" value="RCK_C"/>
    <property type="match status" value="2"/>
</dbReference>
<dbReference type="NCBIfam" id="NF007032">
    <property type="entry name" value="PRK09496.1-4"/>
    <property type="match status" value="1"/>
</dbReference>
<accession>A0AAE3G2L8</accession>
<evidence type="ECO:0000313" key="10">
    <source>
        <dbReference type="EMBL" id="MCP1673303.1"/>
    </source>
</evidence>
<dbReference type="NCBIfam" id="NF007030">
    <property type="entry name" value="PRK09496.1-1"/>
    <property type="match status" value="1"/>
</dbReference>